<proteinExistence type="predicted"/>
<organism evidence="1">
    <name type="scientific">Ajellomyces dermatitidis (strain ATCC 18188 / CBS 674.68)</name>
    <name type="common">Blastomyces dermatitidis</name>
    <dbReference type="NCBI Taxonomy" id="653446"/>
    <lineage>
        <taxon>Eukaryota</taxon>
        <taxon>Fungi</taxon>
        <taxon>Dikarya</taxon>
        <taxon>Ascomycota</taxon>
        <taxon>Pezizomycotina</taxon>
        <taxon>Eurotiomycetes</taxon>
        <taxon>Eurotiomycetidae</taxon>
        <taxon>Onygenales</taxon>
        <taxon>Ajellomycetaceae</taxon>
        <taxon>Blastomyces</taxon>
    </lineage>
</organism>
<evidence type="ECO:0000313" key="1">
    <source>
        <dbReference type="EMBL" id="EGE86430.1"/>
    </source>
</evidence>
<dbReference type="OrthoDB" id="4190693at2759"/>
<dbReference type="EMBL" id="GG749548">
    <property type="protein sequence ID" value="EGE86430.1"/>
    <property type="molecule type" value="Genomic_DNA"/>
</dbReference>
<gene>
    <name evidence="1" type="ORF">BDDG_09375</name>
</gene>
<sequence length="170" mass="19015">MYKILSFFSCLTQHRQVVISARDYIRAFSQREDEETVRFCRFNSAAAQAELRHAVEEKLQIELLEVTVLRIKLSSDFSPNDHTGSYTTVLTEREGGITIAVREVRDRSDTDKLTGRRNDTSLQGMITTTTAAKEAGEEGDMTIRAVLSQLIDTAAFNLAFLTVMKTASAS</sequence>
<reference evidence="1" key="1">
    <citation type="submission" date="2010-03" db="EMBL/GenBank/DDBJ databases">
        <title>Annotation of Blastomyces dermatitidis strain ATCC 18188.</title>
        <authorList>
            <consortium name="The Broad Institute Genome Sequencing Platform"/>
            <consortium name="Broad Institute Genome Sequencing Center for Infectious Disease."/>
            <person name="Cuomo C."/>
            <person name="Klein B."/>
            <person name="Sullivan T."/>
            <person name="Heitman J."/>
            <person name="Young S."/>
            <person name="Zeng Q."/>
            <person name="Gargeya S."/>
            <person name="Alvarado L."/>
            <person name="Berlin A.M."/>
            <person name="Chapman S.B."/>
            <person name="Chen Z."/>
            <person name="Freedman E."/>
            <person name="Gellesch M."/>
            <person name="Goldberg J."/>
            <person name="Griggs A."/>
            <person name="Gujja S."/>
            <person name="Heilman E."/>
            <person name="Heiman D."/>
            <person name="Howarth C."/>
            <person name="Mehta T."/>
            <person name="Neiman D."/>
            <person name="Pearson M."/>
            <person name="Roberts A."/>
            <person name="Saif S."/>
            <person name="Shea T."/>
            <person name="Shenoy N."/>
            <person name="Sisk P."/>
            <person name="Stolte C."/>
            <person name="Sykes S."/>
            <person name="White J."/>
            <person name="Yandava C."/>
            <person name="Haas B."/>
            <person name="Nusbaum C."/>
            <person name="Birren B."/>
        </authorList>
    </citation>
    <scope>NUCLEOTIDE SEQUENCE [LARGE SCALE GENOMIC DNA]</scope>
    <source>
        <strain evidence="1">ATCC 18188</strain>
    </source>
</reference>
<dbReference type="HOGENOM" id="CLU_140102_0_0_1"/>
<name>F2TT67_AJEDA</name>
<accession>F2TT67</accession>
<dbReference type="Proteomes" id="UP000007802">
    <property type="component" value="Unassembled WGS sequence"/>
</dbReference>
<protein>
    <submittedName>
        <fullName evidence="1">Uncharacterized protein</fullName>
    </submittedName>
</protein>
<dbReference type="AlphaFoldDB" id="F2TT67"/>